<dbReference type="HOGENOM" id="CLU_2041661_0_0_1"/>
<keyword evidence="3" id="KW-1185">Reference proteome</keyword>
<evidence type="ECO:0000313" key="3">
    <source>
        <dbReference type="Proteomes" id="UP000006038"/>
    </source>
</evidence>
<reference evidence="2" key="2">
    <citation type="submission" date="2013-04" db="UniProtKB">
        <authorList>
            <consortium name="EnsemblPlants"/>
        </authorList>
    </citation>
    <scope>IDENTIFICATION</scope>
</reference>
<reference evidence="2" key="1">
    <citation type="journal article" date="2013" name="Nat. Commun.">
        <title>Whole-genome sequencing of Oryza brachyantha reveals mechanisms underlying Oryza genome evolution.</title>
        <authorList>
            <person name="Chen J."/>
            <person name="Huang Q."/>
            <person name="Gao D."/>
            <person name="Wang J."/>
            <person name="Lang Y."/>
            <person name="Liu T."/>
            <person name="Li B."/>
            <person name="Bai Z."/>
            <person name="Luis Goicoechea J."/>
            <person name="Liang C."/>
            <person name="Chen C."/>
            <person name="Zhang W."/>
            <person name="Sun S."/>
            <person name="Liao Y."/>
            <person name="Zhang X."/>
            <person name="Yang L."/>
            <person name="Song C."/>
            <person name="Wang M."/>
            <person name="Shi J."/>
            <person name="Liu G."/>
            <person name="Liu J."/>
            <person name="Zhou H."/>
            <person name="Zhou W."/>
            <person name="Yu Q."/>
            <person name="An N."/>
            <person name="Chen Y."/>
            <person name="Cai Q."/>
            <person name="Wang B."/>
            <person name="Liu B."/>
            <person name="Min J."/>
            <person name="Huang Y."/>
            <person name="Wu H."/>
            <person name="Li Z."/>
            <person name="Zhang Y."/>
            <person name="Yin Y."/>
            <person name="Song W."/>
            <person name="Jiang J."/>
            <person name="Jackson S.A."/>
            <person name="Wing R.A."/>
            <person name="Wang J."/>
            <person name="Chen M."/>
        </authorList>
    </citation>
    <scope>NUCLEOTIDE SEQUENCE [LARGE SCALE GENOMIC DNA]</scope>
    <source>
        <strain evidence="2">cv. IRGC 101232</strain>
    </source>
</reference>
<dbReference type="EnsemblPlants" id="OB06G19780.1">
    <property type="protein sequence ID" value="OB06G19780.1"/>
    <property type="gene ID" value="OB06G19780"/>
</dbReference>
<dbReference type="Gramene" id="OB06G19780.1">
    <property type="protein sequence ID" value="OB06G19780.1"/>
    <property type="gene ID" value="OB06G19780"/>
</dbReference>
<name>J3MD84_ORYBR</name>
<evidence type="ECO:0000256" key="1">
    <source>
        <dbReference type="SAM" id="MobiDB-lite"/>
    </source>
</evidence>
<organism evidence="2">
    <name type="scientific">Oryza brachyantha</name>
    <name type="common">malo sina</name>
    <dbReference type="NCBI Taxonomy" id="4533"/>
    <lineage>
        <taxon>Eukaryota</taxon>
        <taxon>Viridiplantae</taxon>
        <taxon>Streptophyta</taxon>
        <taxon>Embryophyta</taxon>
        <taxon>Tracheophyta</taxon>
        <taxon>Spermatophyta</taxon>
        <taxon>Magnoliopsida</taxon>
        <taxon>Liliopsida</taxon>
        <taxon>Poales</taxon>
        <taxon>Poaceae</taxon>
        <taxon>BOP clade</taxon>
        <taxon>Oryzoideae</taxon>
        <taxon>Oryzeae</taxon>
        <taxon>Oryzinae</taxon>
        <taxon>Oryza</taxon>
    </lineage>
</organism>
<accession>J3MD84</accession>
<dbReference type="AlphaFoldDB" id="J3MD84"/>
<sequence>MSGAIKIAAAQERRDQGSKPSSISSTQMSSNFSFLEMALAKIAEELHTYGLILANLAPLPVAGRCLGAPLSHAWPATLRKPKPMPPRPPQQPAADPSHHRLVLPWPGRGRRGGGLVLPWPG</sequence>
<dbReference type="Proteomes" id="UP000006038">
    <property type="component" value="Chromosome 6"/>
</dbReference>
<proteinExistence type="predicted"/>
<evidence type="ECO:0000313" key="2">
    <source>
        <dbReference type="EnsemblPlants" id="OB06G19780.1"/>
    </source>
</evidence>
<feature type="region of interest" description="Disordered" evidence="1">
    <location>
        <begin position="75"/>
        <end position="121"/>
    </location>
</feature>
<protein>
    <submittedName>
        <fullName evidence="2">Uncharacterized protein</fullName>
    </submittedName>
</protein>